<reference evidence="5 6" key="1">
    <citation type="submission" date="2018-11" db="EMBL/GenBank/DDBJ databases">
        <title>Sequencing the genomes of 1000 actinobacteria strains.</title>
        <authorList>
            <person name="Klenk H.-P."/>
        </authorList>
    </citation>
    <scope>NUCLEOTIDE SEQUENCE [LARGE SCALE GENOMIC DNA]</scope>
    <source>
        <strain evidence="5 6">DSM 15700</strain>
    </source>
</reference>
<evidence type="ECO:0000313" key="5">
    <source>
        <dbReference type="EMBL" id="RPF19706.1"/>
    </source>
</evidence>
<dbReference type="RefSeq" id="WP_123812974.1">
    <property type="nucleotide sequence ID" value="NZ_RKQZ01000001.1"/>
</dbReference>
<keyword evidence="1" id="KW-0547">Nucleotide-binding</keyword>
<dbReference type="AlphaFoldDB" id="A0A3N4YJW7"/>
<feature type="domain" description="ABC transporter" evidence="4">
    <location>
        <begin position="9"/>
        <end position="253"/>
    </location>
</feature>
<dbReference type="SMART" id="SM00382">
    <property type="entry name" value="AAA"/>
    <property type="match status" value="1"/>
</dbReference>
<organism evidence="5 6">
    <name type="scientific">Myceligenerans xiligouense</name>
    <dbReference type="NCBI Taxonomy" id="253184"/>
    <lineage>
        <taxon>Bacteria</taxon>
        <taxon>Bacillati</taxon>
        <taxon>Actinomycetota</taxon>
        <taxon>Actinomycetes</taxon>
        <taxon>Micrococcales</taxon>
        <taxon>Promicromonosporaceae</taxon>
        <taxon>Myceligenerans</taxon>
    </lineage>
</organism>
<dbReference type="Proteomes" id="UP000280501">
    <property type="component" value="Unassembled WGS sequence"/>
</dbReference>
<name>A0A3N4YJW7_9MICO</name>
<dbReference type="InterPro" id="IPR003593">
    <property type="entry name" value="AAA+_ATPase"/>
</dbReference>
<evidence type="ECO:0000256" key="1">
    <source>
        <dbReference type="ARBA" id="ARBA00022741"/>
    </source>
</evidence>
<dbReference type="InterPro" id="IPR027417">
    <property type="entry name" value="P-loop_NTPase"/>
</dbReference>
<evidence type="ECO:0000256" key="2">
    <source>
        <dbReference type="ARBA" id="ARBA00022840"/>
    </source>
</evidence>
<dbReference type="Pfam" id="PF00005">
    <property type="entry name" value="ABC_tran"/>
    <property type="match status" value="1"/>
</dbReference>
<dbReference type="PROSITE" id="PS50893">
    <property type="entry name" value="ABC_TRANSPORTER_2"/>
    <property type="match status" value="1"/>
</dbReference>
<evidence type="ECO:0000259" key="4">
    <source>
        <dbReference type="PROSITE" id="PS50893"/>
    </source>
</evidence>
<dbReference type="SUPFAM" id="SSF52540">
    <property type="entry name" value="P-loop containing nucleoside triphosphate hydrolases"/>
    <property type="match status" value="1"/>
</dbReference>
<evidence type="ECO:0000256" key="3">
    <source>
        <dbReference type="SAM" id="MobiDB-lite"/>
    </source>
</evidence>
<dbReference type="PANTHER" id="PTHR43158:SF5">
    <property type="entry name" value="ABC TRANSPORTER, ATP-BINDING PROTEIN"/>
    <property type="match status" value="1"/>
</dbReference>
<evidence type="ECO:0000313" key="6">
    <source>
        <dbReference type="Proteomes" id="UP000280501"/>
    </source>
</evidence>
<keyword evidence="2 5" id="KW-0067">ATP-binding</keyword>
<dbReference type="EMBL" id="RKQZ01000001">
    <property type="protein sequence ID" value="RPF19706.1"/>
    <property type="molecule type" value="Genomic_DNA"/>
</dbReference>
<proteinExistence type="predicted"/>
<feature type="region of interest" description="Disordered" evidence="3">
    <location>
        <begin position="312"/>
        <end position="334"/>
    </location>
</feature>
<keyword evidence="6" id="KW-1185">Reference proteome</keyword>
<dbReference type="PANTHER" id="PTHR43158">
    <property type="entry name" value="SKFA PEPTIDE EXPORT ATP-BINDING PROTEIN SKFE"/>
    <property type="match status" value="1"/>
</dbReference>
<sequence>MNLLPPFAAQFDDVEVTFPRSWAMNAAGTAHRVPGSTALDGITCEFPAGQITGLLGRNGAGKSTMLGLLAAFRRPTRGAVLVGPDGELRDPWEDSGLTSAVLLVQEGGDVLNDEKVTATLSYYADLRPEWDADYAAELLDLFEVPLWRKPSALSRGKRSALAATIGLAARAPLTIFDEVYLGMDAPTRFAFYDALLADYAEHPRTVVLSSHLVEETERLFEHVVLVDRGRVVLAEPADEVRTRATSLTGPTTAVERLAAGRDVLHRQELGPTTRVTVDGMVSERDARAAAAEGVTVGHEGLESLFVHLTRTSREATGARRAEAERAQPRKEGSR</sequence>
<dbReference type="Gene3D" id="3.40.50.300">
    <property type="entry name" value="P-loop containing nucleotide triphosphate hydrolases"/>
    <property type="match status" value="1"/>
</dbReference>
<accession>A0A3N4YJW7</accession>
<dbReference type="OrthoDB" id="9804819at2"/>
<gene>
    <name evidence="5" type="ORF">EDD34_0269</name>
</gene>
<protein>
    <submittedName>
        <fullName evidence="5">ABC-2 type transport system ATP-binding protein</fullName>
    </submittedName>
</protein>
<dbReference type="GO" id="GO:0016887">
    <property type="term" value="F:ATP hydrolysis activity"/>
    <property type="evidence" value="ECO:0007669"/>
    <property type="project" value="InterPro"/>
</dbReference>
<dbReference type="InterPro" id="IPR003439">
    <property type="entry name" value="ABC_transporter-like_ATP-bd"/>
</dbReference>
<comment type="caution">
    <text evidence="5">The sequence shown here is derived from an EMBL/GenBank/DDBJ whole genome shotgun (WGS) entry which is preliminary data.</text>
</comment>
<dbReference type="GO" id="GO:0005524">
    <property type="term" value="F:ATP binding"/>
    <property type="evidence" value="ECO:0007669"/>
    <property type="project" value="UniProtKB-KW"/>
</dbReference>